<dbReference type="InterPro" id="IPR006665">
    <property type="entry name" value="OmpA-like"/>
</dbReference>
<dbReference type="Proteomes" id="UP000634043">
    <property type="component" value="Unassembled WGS sequence"/>
</dbReference>
<dbReference type="PANTHER" id="PTHR30329:SF21">
    <property type="entry name" value="LIPOPROTEIN YIAD-RELATED"/>
    <property type="match status" value="1"/>
</dbReference>
<dbReference type="EMBL" id="BMFP01000003">
    <property type="protein sequence ID" value="GGG15679.1"/>
    <property type="molecule type" value="Genomic_DNA"/>
</dbReference>
<dbReference type="Pfam" id="PF06078">
    <property type="entry name" value="DUF937"/>
    <property type="match status" value="1"/>
</dbReference>
<protein>
    <recommendedName>
        <fullName evidence="6">OmpA-like domain-containing protein</fullName>
    </recommendedName>
</protein>
<dbReference type="PANTHER" id="PTHR30329">
    <property type="entry name" value="STATOR ELEMENT OF FLAGELLAR MOTOR COMPLEX"/>
    <property type="match status" value="1"/>
</dbReference>
<gene>
    <name evidence="7" type="ORF">GCM10011323_20100</name>
</gene>
<comment type="subcellular location">
    <subcellularLocation>
        <location evidence="1">Cell outer membrane</location>
    </subcellularLocation>
</comment>
<evidence type="ECO:0000256" key="4">
    <source>
        <dbReference type="PROSITE-ProRule" id="PRU00473"/>
    </source>
</evidence>
<evidence type="ECO:0000259" key="6">
    <source>
        <dbReference type="PROSITE" id="PS51123"/>
    </source>
</evidence>
<accession>A0ABQ1W581</accession>
<dbReference type="InterPro" id="IPR006664">
    <property type="entry name" value="OMP_bac"/>
</dbReference>
<evidence type="ECO:0000256" key="2">
    <source>
        <dbReference type="ARBA" id="ARBA00023136"/>
    </source>
</evidence>
<evidence type="ECO:0000256" key="5">
    <source>
        <dbReference type="SAM" id="MobiDB-lite"/>
    </source>
</evidence>
<feature type="compositionally biased region" description="Low complexity" evidence="5">
    <location>
        <begin position="242"/>
        <end position="264"/>
    </location>
</feature>
<reference evidence="8" key="1">
    <citation type="journal article" date="2019" name="Int. J. Syst. Evol. Microbiol.">
        <title>The Global Catalogue of Microorganisms (GCM) 10K type strain sequencing project: providing services to taxonomists for standard genome sequencing and annotation.</title>
        <authorList>
            <consortium name="The Broad Institute Genomics Platform"/>
            <consortium name="The Broad Institute Genome Sequencing Center for Infectious Disease"/>
            <person name="Wu L."/>
            <person name="Ma J."/>
        </authorList>
    </citation>
    <scope>NUCLEOTIDE SEQUENCE [LARGE SCALE GENOMIC DNA]</scope>
    <source>
        <strain evidence="8">CGMCC 1.12749</strain>
    </source>
</reference>
<dbReference type="CDD" id="cd07185">
    <property type="entry name" value="OmpA_C-like"/>
    <property type="match status" value="1"/>
</dbReference>
<evidence type="ECO:0000256" key="3">
    <source>
        <dbReference type="ARBA" id="ARBA00023237"/>
    </source>
</evidence>
<keyword evidence="3" id="KW-0998">Cell outer membrane</keyword>
<dbReference type="InterPro" id="IPR009282">
    <property type="entry name" value="DUF937"/>
</dbReference>
<proteinExistence type="predicted"/>
<comment type="caution">
    <text evidence="7">The sequence shown here is derived from an EMBL/GenBank/DDBJ whole genome shotgun (WGS) entry which is preliminary data.</text>
</comment>
<organism evidence="7 8">
    <name type="scientific">Pontibacter amylolyticus</name>
    <dbReference type="NCBI Taxonomy" id="1424080"/>
    <lineage>
        <taxon>Bacteria</taxon>
        <taxon>Pseudomonadati</taxon>
        <taxon>Bacteroidota</taxon>
        <taxon>Cytophagia</taxon>
        <taxon>Cytophagales</taxon>
        <taxon>Hymenobacteraceae</taxon>
        <taxon>Pontibacter</taxon>
    </lineage>
</organism>
<keyword evidence="8" id="KW-1185">Reference proteome</keyword>
<dbReference type="RefSeq" id="WP_188501405.1">
    <property type="nucleotide sequence ID" value="NZ_BMFP01000003.1"/>
</dbReference>
<evidence type="ECO:0000313" key="7">
    <source>
        <dbReference type="EMBL" id="GGG15679.1"/>
    </source>
</evidence>
<keyword evidence="2 4" id="KW-0472">Membrane</keyword>
<evidence type="ECO:0000313" key="8">
    <source>
        <dbReference type="Proteomes" id="UP000634043"/>
    </source>
</evidence>
<name>A0ABQ1W581_9BACT</name>
<sequence length="423" mass="44779">MADLLESLRRFISPDLISRTSGELGENEPATAKAFGGIIPAVLAGLVSRTSEPGAMSSIYNMIRGSDSGLLSNLSTTVPGAPGSTAPVGNQFLSQIFGNKIDGVQNALSKYAGIKPTSVSAILGYIAPLVLGFLGKKVHDDELDEDGLSSYLSSQKASIMSALPAGLGSALGLGGLGGAAAAAAPHVERPRAAAAAAAERVHHTPEPRKKTNWLWPLLAIAALLLLIFGLRNCNDDTEDVTTEPTTTTVPPATTEENPATTEEPMASRQTDMDMTEREIPGGVVLNIPPNGIESKLVAFIEDKNKVPDKTSWFSFDRLHFETGSARIQPESQEQIDNIVKILNAYPQVNIKIGGYTDNVGQPAANLKLSQSRAEAVKNAIQQQGIAANRLAAEGYGEQHPVADNTTEEGRAQNRRIDVLVTKK</sequence>
<feature type="region of interest" description="Disordered" evidence="5">
    <location>
        <begin position="238"/>
        <end position="270"/>
    </location>
</feature>
<dbReference type="Pfam" id="PF00691">
    <property type="entry name" value="OmpA"/>
    <property type="match status" value="1"/>
</dbReference>
<evidence type="ECO:0000256" key="1">
    <source>
        <dbReference type="ARBA" id="ARBA00004442"/>
    </source>
</evidence>
<dbReference type="Gene3D" id="3.30.1330.60">
    <property type="entry name" value="OmpA-like domain"/>
    <property type="match status" value="1"/>
</dbReference>
<dbReference type="InterPro" id="IPR050330">
    <property type="entry name" value="Bact_OuterMem_StrucFunc"/>
</dbReference>
<feature type="domain" description="OmpA-like" evidence="6">
    <location>
        <begin position="307"/>
        <end position="423"/>
    </location>
</feature>
<dbReference type="SUPFAM" id="SSF103088">
    <property type="entry name" value="OmpA-like"/>
    <property type="match status" value="1"/>
</dbReference>
<dbReference type="PROSITE" id="PS51123">
    <property type="entry name" value="OMPA_2"/>
    <property type="match status" value="1"/>
</dbReference>
<dbReference type="InterPro" id="IPR036737">
    <property type="entry name" value="OmpA-like_sf"/>
</dbReference>
<dbReference type="PRINTS" id="PR01021">
    <property type="entry name" value="OMPADOMAIN"/>
</dbReference>